<dbReference type="Pfam" id="PF10604">
    <property type="entry name" value="Polyketide_cyc2"/>
    <property type="match status" value="1"/>
</dbReference>
<dbReference type="InterPro" id="IPR023393">
    <property type="entry name" value="START-like_dom_sf"/>
</dbReference>
<proteinExistence type="predicted"/>
<dbReference type="Proteomes" id="UP000656881">
    <property type="component" value="Unassembled WGS sequence"/>
</dbReference>
<keyword evidence="3" id="KW-1185">Reference proteome</keyword>
<name>A0ABQ2MYN7_9ACTN</name>
<evidence type="ECO:0000259" key="1">
    <source>
        <dbReference type="Pfam" id="PF03364"/>
    </source>
</evidence>
<evidence type="ECO:0000313" key="2">
    <source>
        <dbReference type="EMBL" id="GGO59875.1"/>
    </source>
</evidence>
<sequence>MIWVPGERVRRLSHAVEVAAPAGVVYQLIADAERWPLYFPPNVHVERLDFDGVRERLRMWVLADGQVRSWTSTRLQDSARRQVTFRQDQVMEQAESMGGTWTVTELGPGRCRLHVDHEFTAAGGRPEDTAWLEAATVANARSDLKSLSFLARHWQQLDELVLSFEESVRVKGPAELVYHFLYDIADWPRHVPHVSRAEVAEPQVGVQKATLDLASAGGGTHTVTCMRVCFPHAGRIVHKEIAPRRLIAAHCGEWSLVPDERGVTVLAQHHVVLREKDIEPVLGAGATLADARRRVHAELSYESQQTLRLARQHAESAVRVL</sequence>
<dbReference type="EMBL" id="BMNG01000030">
    <property type="protein sequence ID" value="GGO59875.1"/>
    <property type="molecule type" value="Genomic_DNA"/>
</dbReference>
<reference evidence="3" key="1">
    <citation type="journal article" date="2019" name="Int. J. Syst. Evol. Microbiol.">
        <title>The Global Catalogue of Microorganisms (GCM) 10K type strain sequencing project: providing services to taxonomists for standard genome sequencing and annotation.</title>
        <authorList>
            <consortium name="The Broad Institute Genomics Platform"/>
            <consortium name="The Broad Institute Genome Sequencing Center for Infectious Disease"/>
            <person name="Wu L."/>
            <person name="Ma J."/>
        </authorList>
    </citation>
    <scope>NUCLEOTIDE SEQUENCE [LARGE SCALE GENOMIC DNA]</scope>
    <source>
        <strain evidence="3">CGMCC 4.7349</strain>
    </source>
</reference>
<dbReference type="InterPro" id="IPR005031">
    <property type="entry name" value="COQ10_START"/>
</dbReference>
<dbReference type="Gene3D" id="3.30.530.20">
    <property type="match status" value="2"/>
</dbReference>
<evidence type="ECO:0000313" key="3">
    <source>
        <dbReference type="Proteomes" id="UP000656881"/>
    </source>
</evidence>
<protein>
    <submittedName>
        <fullName evidence="2">Actinorhodin polyketide synthase bifunctional cyclase/dehydratase</fullName>
    </submittedName>
</protein>
<dbReference type="Pfam" id="PF03364">
    <property type="entry name" value="Polyketide_cyc"/>
    <property type="match status" value="1"/>
</dbReference>
<accession>A0ABQ2MYN7</accession>
<dbReference type="CDD" id="cd08861">
    <property type="entry name" value="OtcD1_ARO-CYC_like"/>
    <property type="match status" value="1"/>
</dbReference>
<dbReference type="SUPFAM" id="SSF55961">
    <property type="entry name" value="Bet v1-like"/>
    <property type="match status" value="2"/>
</dbReference>
<dbReference type="InterPro" id="IPR019587">
    <property type="entry name" value="Polyketide_cyclase/dehydratase"/>
</dbReference>
<feature type="domain" description="Coenzyme Q-binding protein COQ10 START" evidence="1">
    <location>
        <begin position="18"/>
        <end position="128"/>
    </location>
</feature>
<organism evidence="2 3">
    <name type="scientific">Streptomyces lasiicapitis</name>
    <dbReference type="NCBI Taxonomy" id="1923961"/>
    <lineage>
        <taxon>Bacteria</taxon>
        <taxon>Bacillati</taxon>
        <taxon>Actinomycetota</taxon>
        <taxon>Actinomycetes</taxon>
        <taxon>Kitasatosporales</taxon>
        <taxon>Streptomycetaceae</taxon>
        <taxon>Streptomyces</taxon>
    </lineage>
</organism>
<gene>
    <name evidence="2" type="ORF">GCM10012286_82480</name>
</gene>
<comment type="caution">
    <text evidence="2">The sequence shown here is derived from an EMBL/GenBank/DDBJ whole genome shotgun (WGS) entry which is preliminary data.</text>
</comment>